<evidence type="ECO:0000313" key="2">
    <source>
        <dbReference type="EMBL" id="PWA99772.1"/>
    </source>
</evidence>
<feature type="domain" description="Transposase-associated" evidence="1">
    <location>
        <begin position="7"/>
        <end position="94"/>
    </location>
</feature>
<accession>A0A2U1QP70</accession>
<dbReference type="PANTHER" id="PTHR10775:SF183">
    <property type="entry name" value="TRANSPOSON, EN_SPM-LIKE, TRANSPOSASE-ASSOCIATED DOMAIN PROTEIN-RELATED"/>
    <property type="match status" value="1"/>
</dbReference>
<dbReference type="AlphaFoldDB" id="A0A2U1QP70"/>
<dbReference type="Proteomes" id="UP000245207">
    <property type="component" value="Unassembled WGS sequence"/>
</dbReference>
<dbReference type="OrthoDB" id="1917820at2759"/>
<evidence type="ECO:0000259" key="1">
    <source>
        <dbReference type="Pfam" id="PF13963"/>
    </source>
</evidence>
<dbReference type="STRING" id="35608.A0A2U1QP70"/>
<dbReference type="EMBL" id="PKPP01000007">
    <property type="protein sequence ID" value="PWA99772.1"/>
    <property type="molecule type" value="Genomic_DNA"/>
</dbReference>
<organism evidence="2 3">
    <name type="scientific">Artemisia annua</name>
    <name type="common">Sweet wormwood</name>
    <dbReference type="NCBI Taxonomy" id="35608"/>
    <lineage>
        <taxon>Eukaryota</taxon>
        <taxon>Viridiplantae</taxon>
        <taxon>Streptophyta</taxon>
        <taxon>Embryophyta</taxon>
        <taxon>Tracheophyta</taxon>
        <taxon>Spermatophyta</taxon>
        <taxon>Magnoliopsida</taxon>
        <taxon>eudicotyledons</taxon>
        <taxon>Gunneridae</taxon>
        <taxon>Pentapetalae</taxon>
        <taxon>asterids</taxon>
        <taxon>campanulids</taxon>
        <taxon>Asterales</taxon>
        <taxon>Asteraceae</taxon>
        <taxon>Asteroideae</taxon>
        <taxon>Anthemideae</taxon>
        <taxon>Artemisiinae</taxon>
        <taxon>Artemisia</taxon>
    </lineage>
</organism>
<sequence>MSASKDREWMYKRRDSQGRLCSYYQSKVTEFLNFAFSIERVVERKTLGSNVVFRIKCPCSKCKIKVFKQRDDVKYDLWHNGFIRGYTTWSAHGERRSKRAEIGKCSEPIEDDDVGGCRQMILDIHNASFQSDFESDTREEQAPNPFAKEYYEMLEADDEPLYEGCQKFSTLEAATRLLNWKSECNVPEATYNRALSIFKEMLPDGNKMVENFYDTKKILRKLNLPREKIHACKNHCMLFYGKVDSVLTKCKIIRHIVVYEAVTYIADITGALLSPINLANPDRPLL</sequence>
<name>A0A2U1QP70_ARTAN</name>
<comment type="caution">
    <text evidence="2">The sequence shown here is derived from an EMBL/GenBank/DDBJ whole genome shotgun (WGS) entry which is preliminary data.</text>
</comment>
<protein>
    <submittedName>
        <fullName evidence="2">Transposon, En/Spm-like, Transposase-associated domain protein</fullName>
    </submittedName>
</protein>
<dbReference type="PANTHER" id="PTHR10775">
    <property type="entry name" value="OS08G0208400 PROTEIN"/>
    <property type="match status" value="1"/>
</dbReference>
<keyword evidence="3" id="KW-1185">Reference proteome</keyword>
<gene>
    <name evidence="2" type="ORF">CTI12_AA002990</name>
</gene>
<dbReference type="InterPro" id="IPR029480">
    <property type="entry name" value="Transpos_assoc"/>
</dbReference>
<reference evidence="2 3" key="1">
    <citation type="journal article" date="2018" name="Mol. Plant">
        <title>The genome of Artemisia annua provides insight into the evolution of Asteraceae family and artemisinin biosynthesis.</title>
        <authorList>
            <person name="Shen Q."/>
            <person name="Zhang L."/>
            <person name="Liao Z."/>
            <person name="Wang S."/>
            <person name="Yan T."/>
            <person name="Shi P."/>
            <person name="Liu M."/>
            <person name="Fu X."/>
            <person name="Pan Q."/>
            <person name="Wang Y."/>
            <person name="Lv Z."/>
            <person name="Lu X."/>
            <person name="Zhang F."/>
            <person name="Jiang W."/>
            <person name="Ma Y."/>
            <person name="Chen M."/>
            <person name="Hao X."/>
            <person name="Li L."/>
            <person name="Tang Y."/>
            <person name="Lv G."/>
            <person name="Zhou Y."/>
            <person name="Sun X."/>
            <person name="Brodelius P.E."/>
            <person name="Rose J.K.C."/>
            <person name="Tang K."/>
        </authorList>
    </citation>
    <scope>NUCLEOTIDE SEQUENCE [LARGE SCALE GENOMIC DNA]</scope>
    <source>
        <strain evidence="3">cv. Huhao1</strain>
        <tissue evidence="2">Leaf</tissue>
    </source>
</reference>
<evidence type="ECO:0000313" key="3">
    <source>
        <dbReference type="Proteomes" id="UP000245207"/>
    </source>
</evidence>
<dbReference type="Pfam" id="PF13963">
    <property type="entry name" value="Transpos_assoc"/>
    <property type="match status" value="1"/>
</dbReference>
<proteinExistence type="predicted"/>